<dbReference type="GeneID" id="60696653"/>
<dbReference type="Pfam" id="PF05159">
    <property type="entry name" value="Capsule_synth"/>
    <property type="match status" value="1"/>
</dbReference>
<evidence type="ECO:0000313" key="3">
    <source>
        <dbReference type="Proteomes" id="UP000363590"/>
    </source>
</evidence>
<protein>
    <submittedName>
        <fullName evidence="2">Capsule biosynthesis protein</fullName>
    </submittedName>
</protein>
<dbReference type="KEGG" id="atx:GCD22_02387"/>
<evidence type="ECO:0000256" key="1">
    <source>
        <dbReference type="SAM" id="MobiDB-lite"/>
    </source>
</evidence>
<dbReference type="InterPro" id="IPR007833">
    <property type="entry name" value="Capsule_polysaccharide_synth"/>
</dbReference>
<dbReference type="EMBL" id="CP045571">
    <property type="protein sequence ID" value="QFX96591.1"/>
    <property type="molecule type" value="Genomic_DNA"/>
</dbReference>
<dbReference type="AlphaFoldDB" id="A0A5P9XRE6"/>
<organism evidence="2 3">
    <name type="scientific">Acidithiobacillus thiooxidans ATCC 19377</name>
    <dbReference type="NCBI Taxonomy" id="637390"/>
    <lineage>
        <taxon>Bacteria</taxon>
        <taxon>Pseudomonadati</taxon>
        <taxon>Pseudomonadota</taxon>
        <taxon>Acidithiobacillia</taxon>
        <taxon>Acidithiobacillales</taxon>
        <taxon>Acidithiobacillaceae</taxon>
        <taxon>Acidithiobacillus</taxon>
    </lineage>
</organism>
<dbReference type="Proteomes" id="UP000363590">
    <property type="component" value="Chromosome"/>
</dbReference>
<feature type="region of interest" description="Disordered" evidence="1">
    <location>
        <begin position="413"/>
        <end position="436"/>
    </location>
</feature>
<dbReference type="GO" id="GO:0015774">
    <property type="term" value="P:polysaccharide transport"/>
    <property type="evidence" value="ECO:0007669"/>
    <property type="project" value="InterPro"/>
</dbReference>
<reference evidence="2 3" key="1">
    <citation type="submission" date="2019-10" db="EMBL/GenBank/DDBJ databases">
        <authorList>
            <person name="Wang R."/>
        </authorList>
    </citation>
    <scope>NUCLEOTIDE SEQUENCE [LARGE SCALE GENOMIC DNA]</scope>
    <source>
        <strain evidence="2 3">ATCC 19377</strain>
    </source>
</reference>
<proteinExistence type="predicted"/>
<sequence length="436" mass="50697">MKKFLFLQGVASPFFALLADRLVQRGHQVLKIQFCGGDMVYWFPRKALYFRKSLDVFPEFLQQTFQREQITDVVLFGDQRPVHQSVHTLAKARNIAVHVFEEGYLRPFWLTLERGGVNAHSQLPKDPDWYRHIIDRVPIPDNSQAFLGKFKIRALHDVVYHSGDILNPVAYRHYRHHAPMHPIREYFWYVRRYPKVRHRLKNDLARNYQFVERGQPFFLLPLQLYSDSQITCHSQFFDTYDFIRQSLESFAQYADKNLHLVIKNHPLDPGILPYETFAQETARQLGIRERIHYYDYGNLELFLQYCQGVVTINSTVGTWALNSGKPVMTLADPVYNVAGLTSQQRLAEFWNQPHAPDPELWSAFRRVLIYGTQINGGFYCNTGMQLALETAAARLELQQSPIEELLCRNDLRKPSSLPARPAPLAPPWSPPTPDPA</sequence>
<dbReference type="CDD" id="cd16441">
    <property type="entry name" value="beta_Kdo_transferase_KpsS"/>
    <property type="match status" value="1"/>
</dbReference>
<accession>A0A5P9XRE6</accession>
<feature type="compositionally biased region" description="Pro residues" evidence="1">
    <location>
        <begin position="420"/>
        <end position="436"/>
    </location>
</feature>
<gene>
    <name evidence="2" type="primary">kpsS</name>
    <name evidence="2" type="ORF">GCD22_02387</name>
</gene>
<name>A0A5P9XRE6_ACITH</name>
<evidence type="ECO:0000313" key="2">
    <source>
        <dbReference type="EMBL" id="QFX96591.1"/>
    </source>
</evidence>
<dbReference type="RefSeq" id="WP_031568790.1">
    <property type="nucleotide sequence ID" value="NZ_CP045571.1"/>
</dbReference>
<dbReference type="GO" id="GO:0000271">
    <property type="term" value="P:polysaccharide biosynthetic process"/>
    <property type="evidence" value="ECO:0007669"/>
    <property type="project" value="InterPro"/>
</dbReference>